<dbReference type="GeneID" id="14921285"/>
<proteinExistence type="predicted"/>
<dbReference type="AlphaFoldDB" id="L8H4G2"/>
<dbReference type="OMA" id="ARTANCN"/>
<gene>
    <name evidence="1" type="ORF">ACA1_195010</name>
</gene>
<reference evidence="1 2" key="1">
    <citation type="journal article" date="2013" name="Genome Biol.">
        <title>Genome of Acanthamoeba castellanii highlights extensive lateral gene transfer and early evolution of tyrosine kinase signaling.</title>
        <authorList>
            <person name="Clarke M."/>
            <person name="Lohan A.J."/>
            <person name="Liu B."/>
            <person name="Lagkouvardos I."/>
            <person name="Roy S."/>
            <person name="Zafar N."/>
            <person name="Bertelli C."/>
            <person name="Schilde C."/>
            <person name="Kianianmomeni A."/>
            <person name="Burglin T.R."/>
            <person name="Frech C."/>
            <person name="Turcotte B."/>
            <person name="Kopec K.O."/>
            <person name="Synnott J.M."/>
            <person name="Choo C."/>
            <person name="Paponov I."/>
            <person name="Finkler A."/>
            <person name="Soon Heng Tan C."/>
            <person name="Hutchins A.P."/>
            <person name="Weinmeier T."/>
            <person name="Rattei T."/>
            <person name="Chu J.S."/>
            <person name="Gimenez G."/>
            <person name="Irimia M."/>
            <person name="Rigden D.J."/>
            <person name="Fitzpatrick D.A."/>
            <person name="Lorenzo-Morales J."/>
            <person name="Bateman A."/>
            <person name="Chiu C.H."/>
            <person name="Tang P."/>
            <person name="Hegemann P."/>
            <person name="Fromm H."/>
            <person name="Raoult D."/>
            <person name="Greub G."/>
            <person name="Miranda-Saavedra D."/>
            <person name="Chen N."/>
            <person name="Nash P."/>
            <person name="Ginger M.L."/>
            <person name="Horn M."/>
            <person name="Schaap P."/>
            <person name="Caler L."/>
            <person name="Loftus B."/>
        </authorList>
    </citation>
    <scope>NUCLEOTIDE SEQUENCE [LARGE SCALE GENOMIC DNA]</scope>
    <source>
        <strain evidence="1 2">Neff</strain>
    </source>
</reference>
<dbReference type="EMBL" id="KB007917">
    <property type="protein sequence ID" value="ELR20429.1"/>
    <property type="molecule type" value="Genomic_DNA"/>
</dbReference>
<keyword evidence="2" id="KW-1185">Reference proteome</keyword>
<dbReference type="VEuPathDB" id="AmoebaDB:ACA1_195010"/>
<evidence type="ECO:0000313" key="2">
    <source>
        <dbReference type="Proteomes" id="UP000011083"/>
    </source>
</evidence>
<dbReference type="KEGG" id="acan:ACA1_195010"/>
<evidence type="ECO:0000313" key="1">
    <source>
        <dbReference type="EMBL" id="ELR20429.1"/>
    </source>
</evidence>
<dbReference type="RefSeq" id="XP_004367454.1">
    <property type="nucleotide sequence ID" value="XM_004367397.1"/>
</dbReference>
<sequence length="136" mass="15845">MEARRSFFWNGVLQLNEVGEHSFFDIRVRKTQDNPPQVFVYTSDLPPLPMKSKDDVLKVTFLLENNVGTTTIRYKIADAIFDGKTLEARTANCNQNFISITNDTSEWHFIKQTNWLLYFVSVKIPPEQVKKFMPLL</sequence>
<dbReference type="OrthoDB" id="10257112at2759"/>
<name>L8H4G2_ACACF</name>
<dbReference type="Proteomes" id="UP000011083">
    <property type="component" value="Unassembled WGS sequence"/>
</dbReference>
<protein>
    <submittedName>
        <fullName evidence="1">Uncharacterized protein</fullName>
    </submittedName>
</protein>
<accession>L8H4G2</accession>
<organism evidence="1 2">
    <name type="scientific">Acanthamoeba castellanii (strain ATCC 30010 / Neff)</name>
    <dbReference type="NCBI Taxonomy" id="1257118"/>
    <lineage>
        <taxon>Eukaryota</taxon>
        <taxon>Amoebozoa</taxon>
        <taxon>Discosea</taxon>
        <taxon>Longamoebia</taxon>
        <taxon>Centramoebida</taxon>
        <taxon>Acanthamoebidae</taxon>
        <taxon>Acanthamoeba</taxon>
    </lineage>
</organism>